<proteinExistence type="predicted"/>
<gene>
    <name evidence="1" type="ORF">GGE12_006211</name>
</gene>
<dbReference type="EMBL" id="JACIGM010000018">
    <property type="protein sequence ID" value="MBB4278400.1"/>
    <property type="molecule type" value="Genomic_DNA"/>
</dbReference>
<accession>A0A7W6RUX1</accession>
<name>A0A7W6RUX1_9HYPH</name>
<sequence>MPINNDPVASLGRAIFPFNLLAQFISSVINPVANVPT</sequence>
<dbReference type="Proteomes" id="UP000533641">
    <property type="component" value="Unassembled WGS sequence"/>
</dbReference>
<dbReference type="AlphaFoldDB" id="A0A7W6RUX1"/>
<organism evidence="1 2">
    <name type="scientific">Rhizobium mongolense</name>
    <dbReference type="NCBI Taxonomy" id="57676"/>
    <lineage>
        <taxon>Bacteria</taxon>
        <taxon>Pseudomonadati</taxon>
        <taxon>Pseudomonadota</taxon>
        <taxon>Alphaproteobacteria</taxon>
        <taxon>Hyphomicrobiales</taxon>
        <taxon>Rhizobiaceae</taxon>
        <taxon>Rhizobium/Agrobacterium group</taxon>
        <taxon>Rhizobium</taxon>
    </lineage>
</organism>
<protein>
    <submittedName>
        <fullName evidence="1">Uncharacterized protein</fullName>
    </submittedName>
</protein>
<evidence type="ECO:0000313" key="2">
    <source>
        <dbReference type="Proteomes" id="UP000533641"/>
    </source>
</evidence>
<evidence type="ECO:0000313" key="1">
    <source>
        <dbReference type="EMBL" id="MBB4278400.1"/>
    </source>
</evidence>
<comment type="caution">
    <text evidence="1">The sequence shown here is derived from an EMBL/GenBank/DDBJ whole genome shotgun (WGS) entry which is preliminary data.</text>
</comment>
<reference evidence="1 2" key="1">
    <citation type="submission" date="2020-08" db="EMBL/GenBank/DDBJ databases">
        <title>Genomic Encyclopedia of Type Strains, Phase IV (KMG-V): Genome sequencing to study the core and pangenomes of soil and plant-associated prokaryotes.</title>
        <authorList>
            <person name="Whitman W."/>
        </authorList>
    </citation>
    <scope>NUCLEOTIDE SEQUENCE [LARGE SCALE GENOMIC DNA]</scope>
    <source>
        <strain evidence="1 2">SEMIA 402</strain>
    </source>
</reference>